<feature type="region of interest" description="Disordered" evidence="1">
    <location>
        <begin position="1"/>
        <end position="90"/>
    </location>
</feature>
<evidence type="ECO:0000313" key="4">
    <source>
        <dbReference type="WBParaSite" id="BPAG_0000911101-mRNA-1"/>
    </source>
</evidence>
<keyword evidence="3" id="KW-1185">Reference proteome</keyword>
<reference evidence="2 3" key="2">
    <citation type="submission" date="2018-11" db="EMBL/GenBank/DDBJ databases">
        <authorList>
            <consortium name="Pathogen Informatics"/>
        </authorList>
    </citation>
    <scope>NUCLEOTIDE SEQUENCE [LARGE SCALE GENOMIC DNA]</scope>
</reference>
<dbReference type="WBParaSite" id="BPAG_0000911101-mRNA-1">
    <property type="protein sequence ID" value="BPAG_0000911101-mRNA-1"/>
    <property type="gene ID" value="BPAG_0000911101"/>
</dbReference>
<dbReference type="Proteomes" id="UP000278627">
    <property type="component" value="Unassembled WGS sequence"/>
</dbReference>
<dbReference type="AlphaFoldDB" id="A0A0N4TL62"/>
<gene>
    <name evidence="2" type="ORF">BPAG_LOCUS9073</name>
</gene>
<evidence type="ECO:0000313" key="2">
    <source>
        <dbReference type="EMBL" id="VDN90259.1"/>
    </source>
</evidence>
<accession>A0A0N4TL62</accession>
<evidence type="ECO:0000313" key="3">
    <source>
        <dbReference type="Proteomes" id="UP000278627"/>
    </source>
</evidence>
<feature type="compositionally biased region" description="Basic residues" evidence="1">
    <location>
        <begin position="8"/>
        <end position="18"/>
    </location>
</feature>
<feature type="compositionally biased region" description="Low complexity" evidence="1">
    <location>
        <begin position="49"/>
        <end position="61"/>
    </location>
</feature>
<name>A0A0N4TL62_BRUPA</name>
<proteinExistence type="predicted"/>
<feature type="compositionally biased region" description="Basic residues" evidence="1">
    <location>
        <begin position="62"/>
        <end position="82"/>
    </location>
</feature>
<reference evidence="4" key="1">
    <citation type="submission" date="2017-02" db="UniProtKB">
        <authorList>
            <consortium name="WormBaseParasite"/>
        </authorList>
    </citation>
    <scope>IDENTIFICATION</scope>
</reference>
<organism evidence="4">
    <name type="scientific">Brugia pahangi</name>
    <name type="common">Filarial nematode worm</name>
    <dbReference type="NCBI Taxonomy" id="6280"/>
    <lineage>
        <taxon>Eukaryota</taxon>
        <taxon>Metazoa</taxon>
        <taxon>Ecdysozoa</taxon>
        <taxon>Nematoda</taxon>
        <taxon>Chromadorea</taxon>
        <taxon>Rhabditida</taxon>
        <taxon>Spirurina</taxon>
        <taxon>Spiruromorpha</taxon>
        <taxon>Filarioidea</taxon>
        <taxon>Onchocercidae</taxon>
        <taxon>Brugia</taxon>
    </lineage>
</organism>
<dbReference type="EMBL" id="UZAD01013146">
    <property type="protein sequence ID" value="VDN90259.1"/>
    <property type="molecule type" value="Genomic_DNA"/>
</dbReference>
<evidence type="ECO:0000256" key="1">
    <source>
        <dbReference type="SAM" id="MobiDB-lite"/>
    </source>
</evidence>
<sequence length="124" mass="14300">MPTPVRTPKARTVRRIPPVRRNIQPKIVDSVRRRRRRRSPSPITDLRSSHSSNSSSSSSSRSRSRSSRSHSHKHRRSKKRRTSCNLRSNCVMPLYGTNGTMIVGYVRPCRTGVRLCHRNDLITK</sequence>
<protein>
    <submittedName>
        <fullName evidence="4">ORF3</fullName>
    </submittedName>
</protein>